<comment type="caution">
    <text evidence="3">The sequence shown here is derived from an EMBL/GenBank/DDBJ whole genome shotgun (WGS) entry which is preliminary data.</text>
</comment>
<dbReference type="PANTHER" id="PTHR43179:SF7">
    <property type="entry name" value="RHAMNOSYLTRANSFERASE WBBL"/>
    <property type="match status" value="1"/>
</dbReference>
<organism evidence="3 4">
    <name type="scientific">Pseudofulvimonas gallinarii</name>
    <dbReference type="NCBI Taxonomy" id="634155"/>
    <lineage>
        <taxon>Bacteria</taxon>
        <taxon>Pseudomonadati</taxon>
        <taxon>Pseudomonadota</taxon>
        <taxon>Gammaproteobacteria</taxon>
        <taxon>Lysobacterales</taxon>
        <taxon>Rhodanobacteraceae</taxon>
        <taxon>Pseudofulvimonas</taxon>
    </lineage>
</organism>
<dbReference type="InterPro" id="IPR029044">
    <property type="entry name" value="Nucleotide-diphossugar_trans"/>
</dbReference>
<keyword evidence="4" id="KW-1185">Reference proteome</keyword>
<dbReference type="Gene3D" id="3.90.550.10">
    <property type="entry name" value="Spore Coat Polysaccharide Biosynthesis Protein SpsA, Chain A"/>
    <property type="match status" value="1"/>
</dbReference>
<evidence type="ECO:0000313" key="3">
    <source>
        <dbReference type="EMBL" id="TCS98556.1"/>
    </source>
</evidence>
<dbReference type="Proteomes" id="UP000294599">
    <property type="component" value="Unassembled WGS sequence"/>
</dbReference>
<feature type="coiled-coil region" evidence="1">
    <location>
        <begin position="714"/>
        <end position="741"/>
    </location>
</feature>
<reference evidence="3 4" key="1">
    <citation type="submission" date="2019-03" db="EMBL/GenBank/DDBJ databases">
        <title>Genomic Encyclopedia of Type Strains, Phase IV (KMG-IV): sequencing the most valuable type-strain genomes for metagenomic binning, comparative biology and taxonomic classification.</title>
        <authorList>
            <person name="Goeker M."/>
        </authorList>
    </citation>
    <scope>NUCLEOTIDE SEQUENCE [LARGE SCALE GENOMIC DNA]</scope>
    <source>
        <strain evidence="3 4">DSM 21944</strain>
    </source>
</reference>
<dbReference type="Gene3D" id="3.40.50.2000">
    <property type="entry name" value="Glycogen Phosphorylase B"/>
    <property type="match status" value="2"/>
</dbReference>
<dbReference type="SUPFAM" id="SSF53756">
    <property type="entry name" value="UDP-Glycosyltransferase/glycogen phosphorylase"/>
    <property type="match status" value="2"/>
</dbReference>
<dbReference type="EMBL" id="SMAF01000008">
    <property type="protein sequence ID" value="TCS98556.1"/>
    <property type="molecule type" value="Genomic_DNA"/>
</dbReference>
<feature type="domain" description="Glycosyltransferase 2-like" evidence="2">
    <location>
        <begin position="835"/>
        <end position="1004"/>
    </location>
</feature>
<protein>
    <submittedName>
        <fullName evidence="3">GT2 family glycosyltransferase</fullName>
    </submittedName>
</protein>
<accession>A0A4S3KV11</accession>
<dbReference type="SUPFAM" id="SSF53448">
    <property type="entry name" value="Nucleotide-diphospho-sugar transferases"/>
    <property type="match status" value="1"/>
</dbReference>
<dbReference type="CDD" id="cd03801">
    <property type="entry name" value="GT4_PimA-like"/>
    <property type="match status" value="1"/>
</dbReference>
<gene>
    <name evidence="3" type="ORF">EDC25_108140</name>
</gene>
<dbReference type="OrthoDB" id="9807209at2"/>
<evidence type="ECO:0000256" key="1">
    <source>
        <dbReference type="SAM" id="Coils"/>
    </source>
</evidence>
<keyword evidence="1" id="KW-0175">Coiled coil</keyword>
<dbReference type="Pfam" id="PF00535">
    <property type="entry name" value="Glycos_transf_2"/>
    <property type="match status" value="1"/>
</dbReference>
<dbReference type="RefSeq" id="WP_123521708.1">
    <property type="nucleotide sequence ID" value="NZ_JBHLWF010000077.1"/>
</dbReference>
<dbReference type="GO" id="GO:0016740">
    <property type="term" value="F:transferase activity"/>
    <property type="evidence" value="ECO:0007669"/>
    <property type="project" value="UniProtKB-KW"/>
</dbReference>
<sequence>MSPTAPVTIRWGRAQAAPVAPDEGLCWPDLDPEHNPAEWPELLRRLAAFDGPVLLLRNGIVLPETAAGQLHAAACSLGSGVIVGALDNLVATLSPLPPGATIPAPLDAAALARTCGWLGRGQLVDSKDIPLGAAVWMPGAAASLLAAGWPARDDPLPARVACRVLDRILAVDPARPLPSPPAWQRNTVPPPGSALDSLRARWPHSRDLRGDPLTGELQAPVPAAVPFPGQDALPVVLHICHGWGGGSARFIHDLARADGERIHLLLTSHGDTGRRRFGEWLELRSAASPELQLARFPLPAVISDTGNGNAGYLRILDEVRSCWQVDAVMVSSLIGHDLAALSTGLPTLVVGHDYYPLWPELHCDFGEPGRRFDRDDLERSLARRAPTLFGNRDADHWWQLREDFIAALLAQRPRMVTPTAQVRDNWLRMAPALSALDWNVVGHGLAPWPAAVATPSPRPAGRPLRVFVPGRIDGGKGLSLLDPLSRALPAGCELVLVGAGTAAAQLHGRNRVHILGDYARESLPALVAGLAPDLALLPATVAETFGYVLSELQSLRIPVLATAIGAYAERIADGRDGLLVEPDAGAIAARLAALAADRAPLDAVRAHLASHAPRDTAMMAADYRRLLAVPEVRSVSAPRTASEADPVATAAGALYRRALEAELAIAKLLATQAEQEAELARRADWGFGLERQNRTLATHLERERKEREALDHWIPELQREIAELQRDRQILQGRSDELERVHRSRSWQLMGPARRLVRALRSTRARAAFNLKRLANMLKRLRLSLSTRGFSGTLRHLWQRRRGAGTGPMALLPVVAPESRQPPARLPTSDTPAVSIIIPIHGKLPYTCACLAALAEHAGPTPFEVIVVDDASPDGSADVLAGVAGLRLLRNERNLGFVGSCNAGAAAARGRWLVFLNNDAMVTAGWLEALLATFEQFDGTGLVGARLVYPDGRLQESGGLVFSDGSGWNYGRFADPADPRLAWARETDYCSGAAIVIERELFRRLGSFDERYAPAYYEDTDLAFKVREAGLKVVVQPTATVIHHEGITSGTDTAGSGMKRFQVVNQEKFLARWQDVLRRQPAAGTPVDALVRRRPNGCVLVIDATTPEPDQDSGSVRLTHTLRLLRESGRHVYFFADNRAYVPRYTERLQALGIEVLHGAWLGDPVTWLRDNGPALDAVLVCRHYIASHYLPLVRQYAPRARFIFDTVDLHYLREQRAAELTGSEELARQAAKTRQQELALIRASDVTLVVSPAEKALLATDAPGSRVDILSNVHPVHGCRRGFGDRADLLFVGGFQHPPNIDAITWFVREVFPAIHASRPDIRVHVIGSKMPPAVAALAGPGVCVHGHVADLEPYLDGCRIALAPLRYGAGVKGKLNMSMSYGQPAVATSIAVEGMHLESGKEVLVADDPAGFADAVLRLYGDEALWNRLSAEGLANVRRHFSFDTARDAIARIFDA</sequence>
<name>A0A4S3KV11_9GAMM</name>
<feature type="coiled-coil region" evidence="1">
    <location>
        <begin position="656"/>
        <end position="683"/>
    </location>
</feature>
<keyword evidence="3" id="KW-0808">Transferase</keyword>
<dbReference type="InterPro" id="IPR001173">
    <property type="entry name" value="Glyco_trans_2-like"/>
</dbReference>
<evidence type="ECO:0000259" key="2">
    <source>
        <dbReference type="Pfam" id="PF00535"/>
    </source>
</evidence>
<dbReference type="Pfam" id="PF13692">
    <property type="entry name" value="Glyco_trans_1_4"/>
    <property type="match status" value="2"/>
</dbReference>
<dbReference type="PANTHER" id="PTHR43179">
    <property type="entry name" value="RHAMNOSYLTRANSFERASE WBBL"/>
    <property type="match status" value="1"/>
</dbReference>
<proteinExistence type="predicted"/>
<evidence type="ECO:0000313" key="4">
    <source>
        <dbReference type="Proteomes" id="UP000294599"/>
    </source>
</evidence>
<dbReference type="CDD" id="cd04186">
    <property type="entry name" value="GT_2_like_c"/>
    <property type="match status" value="1"/>
</dbReference>